<evidence type="ECO:0000313" key="8">
    <source>
        <dbReference type="Proteomes" id="UP000449710"/>
    </source>
</evidence>
<evidence type="ECO:0000313" key="7">
    <source>
        <dbReference type="EMBL" id="NBG87103.1"/>
    </source>
</evidence>
<dbReference type="Gene3D" id="3.40.50.880">
    <property type="match status" value="1"/>
</dbReference>
<dbReference type="PANTHER" id="PTHR21343">
    <property type="entry name" value="DETHIOBIOTIN SYNTHETASE"/>
    <property type="match status" value="1"/>
</dbReference>
<evidence type="ECO:0000256" key="4">
    <source>
        <dbReference type="HAMAP-Rule" id="MF_00028"/>
    </source>
</evidence>
<comment type="caution">
    <text evidence="7">The sequence shown here is derived from an EMBL/GenBank/DDBJ whole genome shotgun (WGS) entry which is preliminary data.</text>
</comment>
<dbReference type="Proteomes" id="UP000449710">
    <property type="component" value="Unassembled WGS sequence"/>
</dbReference>
<dbReference type="Pfam" id="PF07685">
    <property type="entry name" value="GATase_3"/>
    <property type="match status" value="1"/>
</dbReference>
<dbReference type="CDD" id="cd05389">
    <property type="entry name" value="CobQ_N"/>
    <property type="match status" value="1"/>
</dbReference>
<dbReference type="SUPFAM" id="SSF52317">
    <property type="entry name" value="Class I glutamine amidotransferase-like"/>
    <property type="match status" value="1"/>
</dbReference>
<evidence type="ECO:0000259" key="6">
    <source>
        <dbReference type="Pfam" id="PF07685"/>
    </source>
</evidence>
<accession>A0AA44BCN6</accession>
<dbReference type="CDD" id="cd01750">
    <property type="entry name" value="GATase1_CobQ"/>
    <property type="match status" value="1"/>
</dbReference>
<dbReference type="InterPro" id="IPR047045">
    <property type="entry name" value="CobQ_N"/>
</dbReference>
<comment type="function">
    <text evidence="4">Catalyzes amidations at positions B, D, E, and G on adenosylcobyrinic A,C-diamide. NH(2) groups are provided by glutamine, and one molecule of ATP is hydrogenolyzed for each amidation.</text>
</comment>
<dbReference type="InterPro" id="IPR011698">
    <property type="entry name" value="GATase_3"/>
</dbReference>
<dbReference type="HAMAP" id="MF_00028">
    <property type="entry name" value="CobQ"/>
    <property type="match status" value="1"/>
</dbReference>
<keyword evidence="2 4" id="KW-0169">Cobalamin biosynthesis</keyword>
<sequence>MMGKNIMFQGTGSSVGKSLLTAGLCRALFNRGYAVAPFKSQNMALNSFITKDGKEMGRAQVVQAEAAGIEPSVEMNPILLKPTSQVGSQVIIEGKVYGNLDAKAYQKEKVHLKKKVHRTYQSLSKKYEAVIIEGAGSPAEINLREHDLVNMGLAEMVDAPVILVGDIDRGGVFASIYGTVMLLEPQEQRRIKGFIINKFRGDVEILKPGIRMMEEKVGIPCLGVMPYDSFMIEDEDSVTNRFEEKASQNKPDQGNALRENQDGSLSKVKIGVIKLPFISNFTDFLPLETEQEVLLTYIQDPKDCEDLDLLIIPGSKNTLHDRKFLIEKGFDERIYPQVKKGSLVMGICGGYQILGSTLRDDHQVESGIAEINGLGLLDIDTVMEKEKTTRQITGRSPLFQQKIEGMSLKREFETIITGYEIHMGRTTRKEGTSPWISLEDGSFDGSIDEKNQIFGTYLHGIFENDDFRRDLIGHLKKKRILDTTEGKDFISAVEEAGSSFKELKNQEYNRLATMMEEYVDMDALLRVMGW</sequence>
<dbReference type="PROSITE" id="PS51274">
    <property type="entry name" value="GATASE_COBBQ"/>
    <property type="match status" value="1"/>
</dbReference>
<feature type="active site" description="Nucleophile" evidence="4">
    <location>
        <position position="348"/>
    </location>
</feature>
<dbReference type="InterPro" id="IPR027417">
    <property type="entry name" value="P-loop_NTPase"/>
</dbReference>
<gene>
    <name evidence="4" type="primary">cobQ</name>
    <name evidence="7" type="ORF">ISALK_01180</name>
</gene>
<dbReference type="AlphaFoldDB" id="A0AA44BCN6"/>
<comment type="similarity">
    <text evidence="4">Belongs to the CobB/CobQ family. CobQ subfamily.</text>
</comment>
<feature type="domain" description="CobB/CobQ-like glutamine amidotransferase" evidence="6">
    <location>
        <begin position="269"/>
        <end position="467"/>
    </location>
</feature>
<dbReference type="EMBL" id="SUMG01000001">
    <property type="protein sequence ID" value="NBG87103.1"/>
    <property type="molecule type" value="Genomic_DNA"/>
</dbReference>
<evidence type="ECO:0000259" key="5">
    <source>
        <dbReference type="Pfam" id="PF01656"/>
    </source>
</evidence>
<feature type="domain" description="CobQ/CobB/MinD/ParA nucleotide binding" evidence="5">
    <location>
        <begin position="6"/>
        <end position="230"/>
    </location>
</feature>
<dbReference type="Gene3D" id="3.40.50.300">
    <property type="entry name" value="P-loop containing nucleotide triphosphate hydrolases"/>
    <property type="match status" value="1"/>
</dbReference>
<dbReference type="InterPro" id="IPR002586">
    <property type="entry name" value="CobQ/CobB/MinD/ParA_Nub-bd_dom"/>
</dbReference>
<dbReference type="InterPro" id="IPR004459">
    <property type="entry name" value="CobQ_synth"/>
</dbReference>
<dbReference type="SUPFAM" id="SSF52540">
    <property type="entry name" value="P-loop containing nucleoside triphosphate hydrolases"/>
    <property type="match status" value="1"/>
</dbReference>
<dbReference type="GO" id="GO:0009236">
    <property type="term" value="P:cobalamin biosynthetic process"/>
    <property type="evidence" value="ECO:0007669"/>
    <property type="project" value="UniProtKB-UniRule"/>
</dbReference>
<dbReference type="NCBIfam" id="TIGR00313">
    <property type="entry name" value="cobQ"/>
    <property type="match status" value="1"/>
</dbReference>
<dbReference type="InterPro" id="IPR033949">
    <property type="entry name" value="CobQ_GATase1"/>
</dbReference>
<keyword evidence="3 4" id="KW-0315">Glutamine amidotransferase</keyword>
<dbReference type="Pfam" id="PF01656">
    <property type="entry name" value="CbiA"/>
    <property type="match status" value="1"/>
</dbReference>
<keyword evidence="8" id="KW-1185">Reference proteome</keyword>
<evidence type="ECO:0000256" key="3">
    <source>
        <dbReference type="ARBA" id="ARBA00022962"/>
    </source>
</evidence>
<dbReference type="GO" id="GO:0015420">
    <property type="term" value="F:ABC-type vitamin B12 transporter activity"/>
    <property type="evidence" value="ECO:0007669"/>
    <property type="project" value="UniProtKB-UniRule"/>
</dbReference>
<reference evidence="7 8" key="1">
    <citation type="submission" date="2019-04" db="EMBL/GenBank/DDBJ databases">
        <title>Isachenkonia alkalipeptolytica gen. nov. sp. nov. a new anaerobic, alkiliphilic organothrophic bacterium capable to reduce synthesized ferrihydrite isolated from a soda lake.</title>
        <authorList>
            <person name="Toshchakov S.V."/>
            <person name="Zavarzina D.G."/>
            <person name="Zhilina T.N."/>
            <person name="Kostrikina N.A."/>
            <person name="Kublanov I.V."/>
        </authorList>
    </citation>
    <scope>NUCLEOTIDE SEQUENCE [LARGE SCALE GENOMIC DNA]</scope>
    <source>
        <strain evidence="7 8">Z-1701</strain>
    </source>
</reference>
<evidence type="ECO:0000256" key="2">
    <source>
        <dbReference type="ARBA" id="ARBA00022573"/>
    </source>
</evidence>
<evidence type="ECO:0000256" key="1">
    <source>
        <dbReference type="ARBA" id="ARBA00004953"/>
    </source>
</evidence>
<name>A0AA44BCN6_9CLOT</name>
<proteinExistence type="inferred from homology"/>
<comment type="pathway">
    <text evidence="1 4">Cofactor biosynthesis; adenosylcobalamin biosynthesis.</text>
</comment>
<dbReference type="GO" id="GO:0003824">
    <property type="term" value="F:catalytic activity"/>
    <property type="evidence" value="ECO:0007669"/>
    <property type="project" value="InterPro"/>
</dbReference>
<dbReference type="InterPro" id="IPR029062">
    <property type="entry name" value="Class_I_gatase-like"/>
</dbReference>
<feature type="active site" evidence="4">
    <location>
        <position position="459"/>
    </location>
</feature>
<dbReference type="NCBIfam" id="NF001989">
    <property type="entry name" value="PRK00784.1"/>
    <property type="match status" value="1"/>
</dbReference>
<organism evidence="7 8">
    <name type="scientific">Isachenkonia alkalipeptolytica</name>
    <dbReference type="NCBI Taxonomy" id="2565777"/>
    <lineage>
        <taxon>Bacteria</taxon>
        <taxon>Bacillati</taxon>
        <taxon>Bacillota</taxon>
        <taxon>Clostridia</taxon>
        <taxon>Eubacteriales</taxon>
        <taxon>Clostridiaceae</taxon>
        <taxon>Isachenkonia</taxon>
    </lineage>
</organism>
<protein>
    <recommendedName>
        <fullName evidence="4">Cobyric acid synthase</fullName>
    </recommendedName>
</protein>
<dbReference type="PANTHER" id="PTHR21343:SF1">
    <property type="entry name" value="COBYRIC ACID SYNTHASE"/>
    <property type="match status" value="1"/>
</dbReference>